<dbReference type="SUPFAM" id="SSF51569">
    <property type="entry name" value="Aldolase"/>
    <property type="match status" value="1"/>
</dbReference>
<evidence type="ECO:0000256" key="5">
    <source>
        <dbReference type="ARBA" id="ARBA00022679"/>
    </source>
</evidence>
<dbReference type="PROSITE" id="PS01054">
    <property type="entry name" value="TRANSALDOLASE_1"/>
    <property type="match status" value="1"/>
</dbReference>
<dbReference type="UniPathway" id="UPA00115">
    <property type="reaction ID" value="UER00414"/>
</dbReference>
<feature type="active site" description="Schiff-base intermediate with substrate" evidence="9">
    <location>
        <position position="83"/>
    </location>
</feature>
<keyword evidence="5 9" id="KW-0808">Transferase</keyword>
<reference evidence="11" key="1">
    <citation type="submission" date="2016-10" db="EMBL/GenBank/DDBJ databases">
        <authorList>
            <person name="Varghese N."/>
            <person name="Submissions S."/>
        </authorList>
    </citation>
    <scope>NUCLEOTIDE SEQUENCE [LARGE SCALE GENOMIC DNA]</scope>
    <source>
        <strain evidence="11">DSM 8415</strain>
    </source>
</reference>
<dbReference type="PROSITE" id="PS00958">
    <property type="entry name" value="TRANSALDOLASE_2"/>
    <property type="match status" value="1"/>
</dbReference>
<evidence type="ECO:0000256" key="4">
    <source>
        <dbReference type="ARBA" id="ARBA00022490"/>
    </source>
</evidence>
<dbReference type="InterPro" id="IPR004731">
    <property type="entry name" value="Transaldolase_3B/F6P_aldolase"/>
</dbReference>
<dbReference type="PANTHER" id="PTHR10683">
    <property type="entry name" value="TRANSALDOLASE"/>
    <property type="match status" value="1"/>
</dbReference>
<keyword evidence="4 9" id="KW-0963">Cytoplasm</keyword>
<sequence length="215" mass="23530">MKFFLDTANLDKIVYFTSLGLVDGVTTNPSLIAKEGKEFLPTIKEILKIVSGPVSVEAIGSSSIEMIKEAREFSKLAKNVVVKIPFTKEGIKATQILSKENIKVNMTLIFSASQALIAAKSGASYVSPFIGRLDDISFEGIELIEQIKTIFDNYNFKTEIIVASVRSPKHVVEAAEIGADIATIPPEVLELMFGHPLTDVGIKKFMKDWANAFST</sequence>
<name>A0A1G6LGF0_9BACT</name>
<evidence type="ECO:0000313" key="10">
    <source>
        <dbReference type="EMBL" id="SDC42311.1"/>
    </source>
</evidence>
<comment type="subcellular location">
    <subcellularLocation>
        <location evidence="1 9">Cytoplasm</location>
    </subcellularLocation>
</comment>
<evidence type="ECO:0000313" key="11">
    <source>
        <dbReference type="Proteomes" id="UP000199411"/>
    </source>
</evidence>
<gene>
    <name evidence="9" type="primary">tal</name>
    <name evidence="10" type="ORF">SAMN05660835_00807</name>
</gene>
<evidence type="ECO:0000256" key="8">
    <source>
        <dbReference type="ARBA" id="ARBA00048810"/>
    </source>
</evidence>
<dbReference type="GO" id="GO:0005737">
    <property type="term" value="C:cytoplasm"/>
    <property type="evidence" value="ECO:0007669"/>
    <property type="project" value="UniProtKB-SubCell"/>
</dbReference>
<keyword evidence="11" id="KW-1185">Reference proteome</keyword>
<dbReference type="Gene3D" id="3.20.20.70">
    <property type="entry name" value="Aldolase class I"/>
    <property type="match status" value="1"/>
</dbReference>
<keyword evidence="7 9" id="KW-0704">Schiff base</keyword>
<comment type="function">
    <text evidence="9">Transaldolase is important for the balance of metabolites in the pentose-phosphate pathway.</text>
</comment>
<evidence type="ECO:0000256" key="3">
    <source>
        <dbReference type="ARBA" id="ARBA00005740"/>
    </source>
</evidence>
<evidence type="ECO:0000256" key="1">
    <source>
        <dbReference type="ARBA" id="ARBA00004496"/>
    </source>
</evidence>
<evidence type="ECO:0000256" key="2">
    <source>
        <dbReference type="ARBA" id="ARBA00004857"/>
    </source>
</evidence>
<dbReference type="NCBIfam" id="TIGR00875">
    <property type="entry name" value="fsa_talC_mipB"/>
    <property type="match status" value="1"/>
</dbReference>
<dbReference type="InterPro" id="IPR033919">
    <property type="entry name" value="TSA/FSA_arc/bac"/>
</dbReference>
<dbReference type="PANTHER" id="PTHR10683:SF40">
    <property type="entry name" value="FRUCTOSE-6-PHOSPHATE ALDOLASE 1-RELATED"/>
    <property type="match status" value="1"/>
</dbReference>
<dbReference type="GO" id="GO:0006098">
    <property type="term" value="P:pentose-phosphate shunt"/>
    <property type="evidence" value="ECO:0007669"/>
    <property type="project" value="UniProtKB-UniRule"/>
</dbReference>
<dbReference type="OrthoDB" id="9807051at2"/>
<evidence type="ECO:0000256" key="7">
    <source>
        <dbReference type="ARBA" id="ARBA00023270"/>
    </source>
</evidence>
<dbReference type="FunFam" id="3.20.20.70:FF:000018">
    <property type="entry name" value="Probable transaldolase"/>
    <property type="match status" value="1"/>
</dbReference>
<dbReference type="RefSeq" id="WP_092128333.1">
    <property type="nucleotide sequence ID" value="NZ_FMYU01000005.1"/>
</dbReference>
<keyword evidence="6 9" id="KW-0570">Pentose shunt</keyword>
<dbReference type="InterPro" id="IPR013785">
    <property type="entry name" value="Aldolase_TIM"/>
</dbReference>
<protein>
    <recommendedName>
        <fullName evidence="9">Probable transaldolase</fullName>
        <ecNumber evidence="9">2.2.1.2</ecNumber>
    </recommendedName>
</protein>
<dbReference type="CDD" id="cd00956">
    <property type="entry name" value="Transaldolase_FSA"/>
    <property type="match status" value="1"/>
</dbReference>
<proteinExistence type="inferred from homology"/>
<dbReference type="GO" id="GO:0042182">
    <property type="term" value="P:ketone catabolic process"/>
    <property type="evidence" value="ECO:0007669"/>
    <property type="project" value="UniProtKB-ARBA"/>
</dbReference>
<dbReference type="EMBL" id="FMYU01000005">
    <property type="protein sequence ID" value="SDC42311.1"/>
    <property type="molecule type" value="Genomic_DNA"/>
</dbReference>
<dbReference type="InterPro" id="IPR022999">
    <property type="entry name" value="Transaldolase_3B"/>
</dbReference>
<dbReference type="Proteomes" id="UP000199411">
    <property type="component" value="Unassembled WGS sequence"/>
</dbReference>
<comment type="similarity">
    <text evidence="3 9">Belongs to the transaldolase family. Type 3B subfamily.</text>
</comment>
<evidence type="ECO:0000256" key="6">
    <source>
        <dbReference type="ARBA" id="ARBA00023126"/>
    </source>
</evidence>
<dbReference type="GO" id="GO:0004801">
    <property type="term" value="F:transaldolase activity"/>
    <property type="evidence" value="ECO:0007669"/>
    <property type="project" value="UniProtKB-UniRule"/>
</dbReference>
<dbReference type="InterPro" id="IPR018225">
    <property type="entry name" value="Transaldolase_AS"/>
</dbReference>
<dbReference type="InterPro" id="IPR001585">
    <property type="entry name" value="TAL/FSA"/>
</dbReference>
<organism evidence="10 11">
    <name type="scientific">Desulfurella multipotens</name>
    <dbReference type="NCBI Taxonomy" id="79269"/>
    <lineage>
        <taxon>Bacteria</taxon>
        <taxon>Pseudomonadati</taxon>
        <taxon>Campylobacterota</taxon>
        <taxon>Desulfurellia</taxon>
        <taxon>Desulfurellales</taxon>
        <taxon>Desulfurellaceae</taxon>
        <taxon>Desulfurella</taxon>
    </lineage>
</organism>
<dbReference type="AlphaFoldDB" id="A0A1G6LGF0"/>
<dbReference type="EC" id="2.2.1.2" evidence="9"/>
<dbReference type="Pfam" id="PF00923">
    <property type="entry name" value="TAL_FSA"/>
    <property type="match status" value="1"/>
</dbReference>
<dbReference type="GO" id="GO:0005975">
    <property type="term" value="P:carbohydrate metabolic process"/>
    <property type="evidence" value="ECO:0007669"/>
    <property type="project" value="InterPro"/>
</dbReference>
<comment type="catalytic activity">
    <reaction evidence="8 9">
        <text>D-sedoheptulose 7-phosphate + D-glyceraldehyde 3-phosphate = D-erythrose 4-phosphate + beta-D-fructose 6-phosphate</text>
        <dbReference type="Rhea" id="RHEA:17053"/>
        <dbReference type="ChEBI" id="CHEBI:16897"/>
        <dbReference type="ChEBI" id="CHEBI:57483"/>
        <dbReference type="ChEBI" id="CHEBI:57634"/>
        <dbReference type="ChEBI" id="CHEBI:59776"/>
        <dbReference type="EC" id="2.2.1.2"/>
    </reaction>
</comment>
<evidence type="ECO:0000256" key="9">
    <source>
        <dbReference type="HAMAP-Rule" id="MF_00494"/>
    </source>
</evidence>
<dbReference type="HAMAP" id="MF_00494">
    <property type="entry name" value="Transaldolase_3b"/>
    <property type="match status" value="1"/>
</dbReference>
<dbReference type="GO" id="GO:0016832">
    <property type="term" value="F:aldehyde-lyase activity"/>
    <property type="evidence" value="ECO:0007669"/>
    <property type="project" value="InterPro"/>
</dbReference>
<accession>A0A1G6LGF0</accession>
<comment type="pathway">
    <text evidence="2 9">Carbohydrate degradation; pentose phosphate pathway; D-glyceraldehyde 3-phosphate and beta-D-fructose 6-phosphate from D-ribose 5-phosphate and D-xylulose 5-phosphate (non-oxidative stage): step 2/3.</text>
</comment>